<reference evidence="1" key="1">
    <citation type="submission" date="2014-11" db="EMBL/GenBank/DDBJ databases">
        <authorList>
            <person name="Amaro Gonzalez C."/>
        </authorList>
    </citation>
    <scope>NUCLEOTIDE SEQUENCE</scope>
</reference>
<evidence type="ECO:0000313" key="1">
    <source>
        <dbReference type="EMBL" id="JAH37653.1"/>
    </source>
</evidence>
<protein>
    <submittedName>
        <fullName evidence="1">Uncharacterized protein</fullName>
    </submittedName>
</protein>
<dbReference type="EMBL" id="GBXM01070924">
    <property type="protein sequence ID" value="JAH37653.1"/>
    <property type="molecule type" value="Transcribed_RNA"/>
</dbReference>
<reference evidence="1" key="2">
    <citation type="journal article" date="2015" name="Fish Shellfish Immunol.">
        <title>Early steps in the European eel (Anguilla anguilla)-Vibrio vulnificus interaction in the gills: Role of the RtxA13 toxin.</title>
        <authorList>
            <person name="Callol A."/>
            <person name="Pajuelo D."/>
            <person name="Ebbesson L."/>
            <person name="Teles M."/>
            <person name="MacKenzie S."/>
            <person name="Amaro C."/>
        </authorList>
    </citation>
    <scope>NUCLEOTIDE SEQUENCE</scope>
</reference>
<sequence>MSKWRDGRHGDFLEMTVAVRERSCDLFLKVISC</sequence>
<dbReference type="AlphaFoldDB" id="A0A0E9SAV1"/>
<accession>A0A0E9SAV1</accession>
<dbReference type="EMBL" id="GBXM01052889">
    <property type="protein sequence ID" value="JAH55688.1"/>
    <property type="molecule type" value="Transcribed_RNA"/>
</dbReference>
<organism evidence="1">
    <name type="scientific">Anguilla anguilla</name>
    <name type="common">European freshwater eel</name>
    <name type="synonym">Muraena anguilla</name>
    <dbReference type="NCBI Taxonomy" id="7936"/>
    <lineage>
        <taxon>Eukaryota</taxon>
        <taxon>Metazoa</taxon>
        <taxon>Chordata</taxon>
        <taxon>Craniata</taxon>
        <taxon>Vertebrata</taxon>
        <taxon>Euteleostomi</taxon>
        <taxon>Actinopterygii</taxon>
        <taxon>Neopterygii</taxon>
        <taxon>Teleostei</taxon>
        <taxon>Anguilliformes</taxon>
        <taxon>Anguillidae</taxon>
        <taxon>Anguilla</taxon>
    </lineage>
</organism>
<name>A0A0E9SAV1_ANGAN</name>
<proteinExistence type="predicted"/>